<feature type="non-terminal residue" evidence="1">
    <location>
        <position position="1"/>
    </location>
</feature>
<dbReference type="Gene3D" id="3.40.80.10">
    <property type="entry name" value="Peptidoglycan recognition protein-like"/>
    <property type="match status" value="1"/>
</dbReference>
<dbReference type="GO" id="GO:0009253">
    <property type="term" value="P:peptidoglycan catabolic process"/>
    <property type="evidence" value="ECO:0007669"/>
    <property type="project" value="InterPro"/>
</dbReference>
<evidence type="ECO:0000313" key="1">
    <source>
        <dbReference type="EMBL" id="GAH06576.1"/>
    </source>
</evidence>
<dbReference type="EMBL" id="BART01035977">
    <property type="protein sequence ID" value="GAH06576.1"/>
    <property type="molecule type" value="Genomic_DNA"/>
</dbReference>
<accession>X1CE39</accession>
<gene>
    <name evidence="1" type="ORF">S01H4_60863</name>
</gene>
<protein>
    <submittedName>
        <fullName evidence="1">Uncharacterized protein</fullName>
    </submittedName>
</protein>
<proteinExistence type="predicted"/>
<dbReference type="InterPro" id="IPR036505">
    <property type="entry name" value="Amidase/PGRP_sf"/>
</dbReference>
<dbReference type="GO" id="GO:0008745">
    <property type="term" value="F:N-acetylmuramoyl-L-alanine amidase activity"/>
    <property type="evidence" value="ECO:0007669"/>
    <property type="project" value="InterPro"/>
</dbReference>
<reference evidence="1" key="1">
    <citation type="journal article" date="2014" name="Front. Microbiol.">
        <title>High frequency of phylogenetically diverse reductive dehalogenase-homologous genes in deep subseafloor sedimentary metagenomes.</title>
        <authorList>
            <person name="Kawai M."/>
            <person name="Futagami T."/>
            <person name="Toyoda A."/>
            <person name="Takaki Y."/>
            <person name="Nishi S."/>
            <person name="Hori S."/>
            <person name="Arai W."/>
            <person name="Tsubouchi T."/>
            <person name="Morono Y."/>
            <person name="Uchiyama I."/>
            <person name="Ito T."/>
            <person name="Fujiyama A."/>
            <person name="Inagaki F."/>
            <person name="Takami H."/>
        </authorList>
    </citation>
    <scope>NUCLEOTIDE SEQUENCE</scope>
    <source>
        <strain evidence="1">Expedition CK06-06</strain>
    </source>
</reference>
<comment type="caution">
    <text evidence="1">The sequence shown here is derived from an EMBL/GenBank/DDBJ whole genome shotgun (WGS) entry which is preliminary data.</text>
</comment>
<sequence length="78" mass="9292">EAYTDEQYDSTLELCIYLCDNFNIPRDSFGYNVYHEETINFAGVVTRSNFDRDKEDTDLNPSFNFRQFLTDINEEENE</sequence>
<dbReference type="AlphaFoldDB" id="X1CE39"/>
<organism evidence="1">
    <name type="scientific">marine sediment metagenome</name>
    <dbReference type="NCBI Taxonomy" id="412755"/>
    <lineage>
        <taxon>unclassified sequences</taxon>
        <taxon>metagenomes</taxon>
        <taxon>ecological metagenomes</taxon>
    </lineage>
</organism>
<name>X1CE39_9ZZZZ</name>